<gene>
    <name evidence="2" type="ORF">Cadr_000030167</name>
</gene>
<feature type="region of interest" description="Disordered" evidence="1">
    <location>
        <begin position="455"/>
        <end position="476"/>
    </location>
</feature>
<evidence type="ECO:0000313" key="2">
    <source>
        <dbReference type="EMBL" id="KAB1252169.1"/>
    </source>
</evidence>
<dbReference type="AlphaFoldDB" id="A0A5N4BZY5"/>
<proteinExistence type="predicted"/>
<evidence type="ECO:0000313" key="3">
    <source>
        <dbReference type="Proteomes" id="UP000299084"/>
    </source>
</evidence>
<keyword evidence="3" id="KW-1185">Reference proteome</keyword>
<sequence length="476" mass="51751">MPSHILLNRAEACGAQSSPGDWLRVENHRETLPYGDRPLILCTEKPRPLERGDPLLWQIPVVSCDIVAGKDETPLFLHINTAEREERAGDSVLTRLSEGNDCECVHVISVRKDSCQMLHQMKWEPAFFCPMSLGKHLLCLLGKPNPGTVWMDAQGSTEKEGLFPWGDGGDQDWSLKKKPEKSRDRHCVPETAEGIQTGQTDPPGPALQGLSARKGNRCQKANVLAPQVIRPFSDPAAFSAKLTRGERSQNSVLCVCWGRGGGVTGKHMGRRKCSRSCFGSGAAQLSPASTPFPQGLHPTQNFSGPSGMRKRFGLRGAGARFGPQPSPHCKMPPPLSSPCLCPQFISHKLFSASLFTGAAGEAPRPCGLCPIRVRRTQLPRLSATPSSRTDRTCTALPTPTAHFLGPVLFAQSVKGLGPGRRRRAGEQLQLRSGWAEVPPLIAETKKPSCELHAWPPEDVNASNGERTWSGEHGFSL</sequence>
<dbReference type="EMBL" id="JWIN03000051">
    <property type="protein sequence ID" value="KAB1252169.1"/>
    <property type="molecule type" value="Genomic_DNA"/>
</dbReference>
<accession>A0A5N4BZY5</accession>
<comment type="caution">
    <text evidence="2">The sequence shown here is derived from an EMBL/GenBank/DDBJ whole genome shotgun (WGS) entry which is preliminary data.</text>
</comment>
<feature type="region of interest" description="Disordered" evidence="1">
    <location>
        <begin position="160"/>
        <end position="187"/>
    </location>
</feature>
<evidence type="ECO:0000256" key="1">
    <source>
        <dbReference type="SAM" id="MobiDB-lite"/>
    </source>
</evidence>
<reference evidence="2 3" key="1">
    <citation type="journal article" date="2019" name="Mol. Ecol. Resour.">
        <title>Improving Illumina assemblies with Hi-C and long reads: an example with the North African dromedary.</title>
        <authorList>
            <person name="Elbers J.P."/>
            <person name="Rogers M.F."/>
            <person name="Perelman P.L."/>
            <person name="Proskuryakova A.A."/>
            <person name="Serdyukova N.A."/>
            <person name="Johnson W.E."/>
            <person name="Horin P."/>
            <person name="Corander J."/>
            <person name="Murphy D."/>
            <person name="Burger P.A."/>
        </authorList>
    </citation>
    <scope>NUCLEOTIDE SEQUENCE [LARGE SCALE GENOMIC DNA]</scope>
    <source>
        <strain evidence="2">Drom800</strain>
        <tissue evidence="2">Blood</tissue>
    </source>
</reference>
<dbReference type="Proteomes" id="UP000299084">
    <property type="component" value="Unassembled WGS sequence"/>
</dbReference>
<feature type="compositionally biased region" description="Basic and acidic residues" evidence="1">
    <location>
        <begin position="173"/>
        <end position="187"/>
    </location>
</feature>
<protein>
    <submittedName>
        <fullName evidence="2">Uncharacterized protein</fullName>
    </submittedName>
</protein>
<name>A0A5N4BZY5_CAMDR</name>
<organism evidence="2 3">
    <name type="scientific">Camelus dromedarius</name>
    <name type="common">Dromedary</name>
    <name type="synonym">Arabian camel</name>
    <dbReference type="NCBI Taxonomy" id="9838"/>
    <lineage>
        <taxon>Eukaryota</taxon>
        <taxon>Metazoa</taxon>
        <taxon>Chordata</taxon>
        <taxon>Craniata</taxon>
        <taxon>Vertebrata</taxon>
        <taxon>Euteleostomi</taxon>
        <taxon>Mammalia</taxon>
        <taxon>Eutheria</taxon>
        <taxon>Laurasiatheria</taxon>
        <taxon>Artiodactyla</taxon>
        <taxon>Tylopoda</taxon>
        <taxon>Camelidae</taxon>
        <taxon>Camelus</taxon>
    </lineage>
</organism>